<dbReference type="Pfam" id="PF00005">
    <property type="entry name" value="ABC_tran"/>
    <property type="match status" value="1"/>
</dbReference>
<comment type="caution">
    <text evidence="13">The sequence shown here is derived from an EMBL/GenBank/DDBJ whole genome shotgun (WGS) entry which is preliminary data.</text>
</comment>
<evidence type="ECO:0000256" key="6">
    <source>
        <dbReference type="ARBA" id="ARBA00022840"/>
    </source>
</evidence>
<dbReference type="PROSITE" id="PS50929">
    <property type="entry name" value="ABC_TM1F"/>
    <property type="match status" value="1"/>
</dbReference>
<dbReference type="GO" id="GO:0005886">
    <property type="term" value="C:plasma membrane"/>
    <property type="evidence" value="ECO:0007669"/>
    <property type="project" value="UniProtKB-SubCell"/>
</dbReference>
<dbReference type="InterPro" id="IPR027417">
    <property type="entry name" value="P-loop_NTPase"/>
</dbReference>
<dbReference type="SMART" id="SM00382">
    <property type="entry name" value="AAA"/>
    <property type="match status" value="1"/>
</dbReference>
<dbReference type="InterPro" id="IPR036640">
    <property type="entry name" value="ABC1_TM_sf"/>
</dbReference>
<sequence>MTPPVDHTTATASTTPAAAGADASRAPGHAPSTTSVLLRLLHWGRPAVPRIVLGGLTALGASLLALAVPQVLRAVVNGPLLTSGSRVAVVEAAGLVLLLGVLEAFLVWCRRALILTPGTGVELAMRRDLFRRLLDLPVEFHDRWSGGQLLSRSMGDLSVIRRWMVFGVVMLCVSATTVVVGVGLMIATAPVLGVVYLAGAVPVVWLGFRFRQDYKVVARRARDQAGDLATAVEESVHGIRVLKAFGRGQDALDDFVRQADELRATEVAKARTQSRVTFALGAIPEAVLAVSLAVGVPLAAADRLSVGALVAFFATAAIVNAPVERLGQLLAMTLDARAATERFVQVIDTVPTVRDPERPRHLPARPREGSRVELRDVRFAHRARGRDAQAPPILAGVDLVLEPGTTTALVGLTGSGKTTVLQLVPRLYDVTGGEVRLDGVDVRDLTRDELRAAVAVAFEEPILFSASVRENVLMGVPDDLPADETQDLLDRSLDVARAGFARDLPHGLDTVIGEEGLSLSGGQRQRVALARAIAVRPRVLLLDDPLSALDVTTEADVTARLREVLAGTTTLVVAHRPSTVALADRVAVLEDGRITAVGTHSELLASNAHYRYVLTALESQDEELAAVDAERREQAAAGRQEEEREVDEVADESIEAVR</sequence>
<feature type="compositionally biased region" description="Acidic residues" evidence="9">
    <location>
        <begin position="643"/>
        <end position="658"/>
    </location>
</feature>
<evidence type="ECO:0000313" key="13">
    <source>
        <dbReference type="EMBL" id="GEK16328.1"/>
    </source>
</evidence>
<organism evidence="13 14">
    <name type="scientific">Cellulomonas persica</name>
    <dbReference type="NCBI Taxonomy" id="76861"/>
    <lineage>
        <taxon>Bacteria</taxon>
        <taxon>Bacillati</taxon>
        <taxon>Actinomycetota</taxon>
        <taxon>Actinomycetes</taxon>
        <taxon>Micrococcales</taxon>
        <taxon>Cellulomonadaceae</taxon>
        <taxon>Cellulomonas</taxon>
    </lineage>
</organism>
<dbReference type="InterPro" id="IPR003439">
    <property type="entry name" value="ABC_transporter-like_ATP-bd"/>
</dbReference>
<accession>A0A510UNU7</accession>
<dbReference type="GO" id="GO:0015421">
    <property type="term" value="F:ABC-type oligopeptide transporter activity"/>
    <property type="evidence" value="ECO:0007669"/>
    <property type="project" value="TreeGrafter"/>
</dbReference>
<dbReference type="CDD" id="cd18543">
    <property type="entry name" value="ABC_6TM_Rv0194_D1_like"/>
    <property type="match status" value="1"/>
</dbReference>
<feature type="transmembrane region" description="Helical" evidence="10">
    <location>
        <begin position="278"/>
        <end position="298"/>
    </location>
</feature>
<proteinExistence type="predicted"/>
<keyword evidence="7 10" id="KW-1133">Transmembrane helix</keyword>
<dbReference type="FunFam" id="3.40.50.300:FF:000854">
    <property type="entry name" value="Multidrug ABC transporter ATP-binding protein"/>
    <property type="match status" value="1"/>
</dbReference>
<dbReference type="InterPro" id="IPR011527">
    <property type="entry name" value="ABC1_TM_dom"/>
</dbReference>
<dbReference type="RefSeq" id="WP_146804653.1">
    <property type="nucleotide sequence ID" value="NZ_BJUA01000001.1"/>
</dbReference>
<keyword evidence="8 10" id="KW-0472">Membrane</keyword>
<dbReference type="Gene3D" id="3.40.50.300">
    <property type="entry name" value="P-loop containing nucleotide triphosphate hydrolases"/>
    <property type="match status" value="1"/>
</dbReference>
<keyword evidence="5" id="KW-0547">Nucleotide-binding</keyword>
<evidence type="ECO:0000256" key="1">
    <source>
        <dbReference type="ARBA" id="ARBA00004651"/>
    </source>
</evidence>
<dbReference type="InterPro" id="IPR003593">
    <property type="entry name" value="AAA+_ATPase"/>
</dbReference>
<evidence type="ECO:0000256" key="3">
    <source>
        <dbReference type="ARBA" id="ARBA00022475"/>
    </source>
</evidence>
<dbReference type="InterPro" id="IPR039421">
    <property type="entry name" value="Type_1_exporter"/>
</dbReference>
<name>A0A510UNU7_9CELL</name>
<evidence type="ECO:0000256" key="10">
    <source>
        <dbReference type="SAM" id="Phobius"/>
    </source>
</evidence>
<dbReference type="AlphaFoldDB" id="A0A510UNU7"/>
<dbReference type="Gene3D" id="1.20.1560.10">
    <property type="entry name" value="ABC transporter type 1, transmembrane domain"/>
    <property type="match status" value="1"/>
</dbReference>
<keyword evidence="14" id="KW-1185">Reference proteome</keyword>
<feature type="domain" description="ABC transporter" evidence="11">
    <location>
        <begin position="372"/>
        <end position="616"/>
    </location>
</feature>
<dbReference type="PROSITE" id="PS50893">
    <property type="entry name" value="ABC_TRANSPORTER_2"/>
    <property type="match status" value="1"/>
</dbReference>
<evidence type="ECO:0000256" key="7">
    <source>
        <dbReference type="ARBA" id="ARBA00022989"/>
    </source>
</evidence>
<comment type="subcellular location">
    <subcellularLocation>
        <location evidence="1">Cell membrane</location>
        <topology evidence="1">Multi-pass membrane protein</topology>
    </subcellularLocation>
</comment>
<feature type="transmembrane region" description="Helical" evidence="10">
    <location>
        <begin position="163"/>
        <end position="187"/>
    </location>
</feature>
<evidence type="ECO:0000256" key="4">
    <source>
        <dbReference type="ARBA" id="ARBA00022692"/>
    </source>
</evidence>
<dbReference type="SUPFAM" id="SSF52540">
    <property type="entry name" value="P-loop containing nucleoside triphosphate hydrolases"/>
    <property type="match status" value="1"/>
</dbReference>
<gene>
    <name evidence="13" type="ORF">CPE01_00610</name>
</gene>
<dbReference type="GO" id="GO:0005524">
    <property type="term" value="F:ATP binding"/>
    <property type="evidence" value="ECO:0007669"/>
    <property type="project" value="UniProtKB-KW"/>
</dbReference>
<dbReference type="OrthoDB" id="9806127at2"/>
<feature type="transmembrane region" description="Helical" evidence="10">
    <location>
        <begin position="88"/>
        <end position="109"/>
    </location>
</feature>
<dbReference type="Proteomes" id="UP000321386">
    <property type="component" value="Unassembled WGS sequence"/>
</dbReference>
<feature type="compositionally biased region" description="Basic and acidic residues" evidence="9">
    <location>
        <begin position="628"/>
        <end position="642"/>
    </location>
</feature>
<dbReference type="PROSITE" id="PS00211">
    <property type="entry name" value="ABC_TRANSPORTER_1"/>
    <property type="match status" value="1"/>
</dbReference>
<dbReference type="GO" id="GO:0016887">
    <property type="term" value="F:ATP hydrolysis activity"/>
    <property type="evidence" value="ECO:0007669"/>
    <property type="project" value="InterPro"/>
</dbReference>
<evidence type="ECO:0000256" key="2">
    <source>
        <dbReference type="ARBA" id="ARBA00022448"/>
    </source>
</evidence>
<keyword evidence="6" id="KW-0067">ATP-binding</keyword>
<evidence type="ECO:0000313" key="14">
    <source>
        <dbReference type="Proteomes" id="UP000321386"/>
    </source>
</evidence>
<dbReference type="SUPFAM" id="SSF90123">
    <property type="entry name" value="ABC transporter transmembrane region"/>
    <property type="match status" value="1"/>
</dbReference>
<dbReference type="InterPro" id="IPR017871">
    <property type="entry name" value="ABC_transporter-like_CS"/>
</dbReference>
<dbReference type="PANTHER" id="PTHR43394:SF1">
    <property type="entry name" value="ATP-BINDING CASSETTE SUB-FAMILY B MEMBER 10, MITOCHONDRIAL"/>
    <property type="match status" value="1"/>
</dbReference>
<dbReference type="PANTHER" id="PTHR43394">
    <property type="entry name" value="ATP-DEPENDENT PERMEASE MDL1, MITOCHONDRIAL"/>
    <property type="match status" value="1"/>
</dbReference>
<keyword evidence="3" id="KW-1003">Cell membrane</keyword>
<keyword evidence="2" id="KW-0813">Transport</keyword>
<keyword evidence="4 10" id="KW-0812">Transmembrane</keyword>
<dbReference type="EMBL" id="BJUA01000001">
    <property type="protein sequence ID" value="GEK16328.1"/>
    <property type="molecule type" value="Genomic_DNA"/>
</dbReference>
<feature type="transmembrane region" description="Helical" evidence="10">
    <location>
        <begin position="47"/>
        <end position="68"/>
    </location>
</feature>
<reference evidence="13 14" key="1">
    <citation type="submission" date="2019-07" db="EMBL/GenBank/DDBJ databases">
        <title>Whole genome shotgun sequence of Cellulomonas persica NBRC 101101.</title>
        <authorList>
            <person name="Hosoyama A."/>
            <person name="Uohara A."/>
            <person name="Ohji S."/>
            <person name="Ichikawa N."/>
        </authorList>
    </citation>
    <scope>NUCLEOTIDE SEQUENCE [LARGE SCALE GENOMIC DNA]</scope>
    <source>
        <strain evidence="13 14">NBRC 101101</strain>
    </source>
</reference>
<evidence type="ECO:0000256" key="8">
    <source>
        <dbReference type="ARBA" id="ARBA00023136"/>
    </source>
</evidence>
<dbReference type="Pfam" id="PF00664">
    <property type="entry name" value="ABC_membrane"/>
    <property type="match status" value="1"/>
</dbReference>
<evidence type="ECO:0000259" key="11">
    <source>
        <dbReference type="PROSITE" id="PS50893"/>
    </source>
</evidence>
<feature type="region of interest" description="Disordered" evidence="9">
    <location>
        <begin position="625"/>
        <end position="658"/>
    </location>
</feature>
<protein>
    <submittedName>
        <fullName evidence="13">ABC transporter</fullName>
    </submittedName>
</protein>
<feature type="region of interest" description="Disordered" evidence="9">
    <location>
        <begin position="1"/>
        <end position="30"/>
    </location>
</feature>
<feature type="domain" description="ABC transmembrane type-1" evidence="12">
    <location>
        <begin position="52"/>
        <end position="335"/>
    </location>
</feature>
<evidence type="ECO:0000259" key="12">
    <source>
        <dbReference type="PROSITE" id="PS50929"/>
    </source>
</evidence>
<feature type="transmembrane region" description="Helical" evidence="10">
    <location>
        <begin position="193"/>
        <end position="210"/>
    </location>
</feature>
<evidence type="ECO:0000256" key="5">
    <source>
        <dbReference type="ARBA" id="ARBA00022741"/>
    </source>
</evidence>
<evidence type="ECO:0000256" key="9">
    <source>
        <dbReference type="SAM" id="MobiDB-lite"/>
    </source>
</evidence>